<reference evidence="4 5" key="1">
    <citation type="journal article" date="2012" name="Environ. Microbiol.">
        <title>The genome sequence of Desulfatibacillum alkenivorans AK-01: a blueprint for anaerobic alkane oxidation.</title>
        <authorList>
            <person name="Callaghan A.V."/>
            <person name="Morris B.E."/>
            <person name="Pereira I.A."/>
            <person name="McInerney M.J."/>
            <person name="Austin R.N."/>
            <person name="Groves J.T."/>
            <person name="Kukor J.J."/>
            <person name="Suflita J.M."/>
            <person name="Young L.Y."/>
            <person name="Zylstra G.J."/>
            <person name="Wawrik B."/>
        </authorList>
    </citation>
    <scope>NUCLEOTIDE SEQUENCE [LARGE SCALE GENOMIC DNA]</scope>
    <source>
        <strain evidence="4 5">AK-01</strain>
    </source>
</reference>
<feature type="transmembrane region" description="Helical" evidence="1">
    <location>
        <begin position="409"/>
        <end position="430"/>
    </location>
</feature>
<dbReference type="AlphaFoldDB" id="B8FMY8"/>
<feature type="transmembrane region" description="Helical" evidence="1">
    <location>
        <begin position="279"/>
        <end position="297"/>
    </location>
</feature>
<dbReference type="PANTHER" id="PTHR39084:SF1">
    <property type="entry name" value="DUF4010 DOMAIN-CONTAINING PROTEIN"/>
    <property type="match status" value="1"/>
</dbReference>
<keyword evidence="1" id="KW-1133">Transmembrane helix</keyword>
<feature type="domain" description="MgtC/SapB/SrpB/YhiD N-terminal" evidence="2">
    <location>
        <begin position="12"/>
        <end position="139"/>
    </location>
</feature>
<feature type="transmembrane region" description="Helical" evidence="1">
    <location>
        <begin position="12"/>
        <end position="28"/>
    </location>
</feature>
<feature type="domain" description="DUF4010" evidence="3">
    <location>
        <begin position="190"/>
        <end position="405"/>
    </location>
</feature>
<dbReference type="KEGG" id="dal:Dalk_4175"/>
<keyword evidence="5" id="KW-1185">Reference proteome</keyword>
<evidence type="ECO:0000313" key="5">
    <source>
        <dbReference type="Proteomes" id="UP000000739"/>
    </source>
</evidence>
<name>B8FMY8_DESAL</name>
<keyword evidence="1" id="KW-0472">Membrane</keyword>
<gene>
    <name evidence="4" type="ordered locus">Dalk_4175</name>
</gene>
<evidence type="ECO:0000259" key="2">
    <source>
        <dbReference type="Pfam" id="PF02308"/>
    </source>
</evidence>
<dbReference type="Proteomes" id="UP000000739">
    <property type="component" value="Chromosome"/>
</dbReference>
<dbReference type="EMBL" id="CP001322">
    <property type="protein sequence ID" value="ACL05858.1"/>
    <property type="molecule type" value="Genomic_DNA"/>
</dbReference>
<feature type="transmembrane region" description="Helical" evidence="1">
    <location>
        <begin position="185"/>
        <end position="206"/>
    </location>
</feature>
<organism evidence="4 5">
    <name type="scientific">Desulfatibacillum aliphaticivorans</name>
    <dbReference type="NCBI Taxonomy" id="218208"/>
    <lineage>
        <taxon>Bacteria</taxon>
        <taxon>Pseudomonadati</taxon>
        <taxon>Thermodesulfobacteriota</taxon>
        <taxon>Desulfobacteria</taxon>
        <taxon>Desulfobacterales</taxon>
        <taxon>Desulfatibacillaceae</taxon>
        <taxon>Desulfatibacillum</taxon>
    </lineage>
</organism>
<dbReference type="InterPro" id="IPR025105">
    <property type="entry name" value="DUF4010"/>
</dbReference>
<dbReference type="InterPro" id="IPR049177">
    <property type="entry name" value="MgtC_SapB_SrpB_YhiD_N"/>
</dbReference>
<proteinExistence type="predicted"/>
<protein>
    <submittedName>
        <fullName evidence="4">Uncharacterized protein</fullName>
    </submittedName>
</protein>
<feature type="transmembrane region" description="Helical" evidence="1">
    <location>
        <begin position="212"/>
        <end position="233"/>
    </location>
</feature>
<feature type="transmembrane region" description="Helical" evidence="1">
    <location>
        <begin position="73"/>
        <end position="92"/>
    </location>
</feature>
<dbReference type="HOGENOM" id="CLU_036781_1_1_7"/>
<feature type="transmembrane region" description="Helical" evidence="1">
    <location>
        <begin position="104"/>
        <end position="135"/>
    </location>
</feature>
<dbReference type="eggNOG" id="COG3174">
    <property type="taxonomic scope" value="Bacteria"/>
</dbReference>
<dbReference type="Pfam" id="PF02308">
    <property type="entry name" value="MgtC"/>
    <property type="match status" value="1"/>
</dbReference>
<feature type="transmembrane region" description="Helical" evidence="1">
    <location>
        <begin position="155"/>
        <end position="173"/>
    </location>
</feature>
<dbReference type="RefSeq" id="WP_015948905.1">
    <property type="nucleotide sequence ID" value="NC_011768.1"/>
</dbReference>
<dbReference type="PANTHER" id="PTHR39084">
    <property type="entry name" value="MEMBRANE PROTEIN-RELATED"/>
    <property type="match status" value="1"/>
</dbReference>
<dbReference type="Pfam" id="PF13194">
    <property type="entry name" value="DUF4010"/>
    <property type="match status" value="1"/>
</dbReference>
<evidence type="ECO:0000259" key="3">
    <source>
        <dbReference type="Pfam" id="PF13194"/>
    </source>
</evidence>
<evidence type="ECO:0000313" key="4">
    <source>
        <dbReference type="EMBL" id="ACL05858.1"/>
    </source>
</evidence>
<evidence type="ECO:0000256" key="1">
    <source>
        <dbReference type="SAM" id="Phobius"/>
    </source>
</evidence>
<feature type="transmembrane region" description="Helical" evidence="1">
    <location>
        <begin position="318"/>
        <end position="337"/>
    </location>
</feature>
<accession>B8FMY8</accession>
<feature type="transmembrane region" description="Helical" evidence="1">
    <location>
        <begin position="381"/>
        <end position="403"/>
    </location>
</feature>
<feature type="transmembrane region" description="Helical" evidence="1">
    <location>
        <begin position="245"/>
        <end position="267"/>
    </location>
</feature>
<keyword evidence="1" id="KW-0812">Transmembrane</keyword>
<sequence>MDLDWATFEKIFYALGIGILIGLERSLAPSSRDCDKPGEEEEGPPNTLLGVRTFSILSLGGFAAALLGNEYSFAAPVILAGLILFLALKYVLDRDPDPGITTEIAGVVCAALGALCYHQAHSAVVLALIVTILLAMKGNMPKLLGKLKRIEFTDTLKFLVIILILLPLIPNRTIGPYDVFNPYKVTFLVILISGISFVGYFCTKFLGAQRGLGITGLFGGLTSSTAVTASMAAQAKSAPALRKACAMATVIANATMFARVLMVVIILDRALTRELVWSIGAMMAGAFIASIFLWRGAHNQGTAGKRTEADELTLSNPFSIGPALKFALVFVGILFAAKIAQNALGDQGLYLASLVSGLADVDPITLSIVEQTKSLTLDRHVGAVGITIAVVSNSVVKSGIAVYSGGWKFGSLVGGVLLSVTLLGLLVLLVL</sequence>
<feature type="transmembrane region" description="Helical" evidence="1">
    <location>
        <begin position="49"/>
        <end position="67"/>
    </location>
</feature>